<protein>
    <submittedName>
        <fullName evidence="3">Bifunctional isochorismate lyase / aryl carrier protein</fullName>
    </submittedName>
</protein>
<gene>
    <name evidence="3" type="ORF">SAMN03080610_00428</name>
</gene>
<dbReference type="RefSeq" id="WP_092809231.1">
    <property type="nucleotide sequence ID" value="NZ_FMVW01000001.1"/>
</dbReference>
<dbReference type="PANTHER" id="PTHR43540:SF3">
    <property type="entry name" value="ENTEROBACTIN SYNTHASE COMPONENT B"/>
    <property type="match status" value="1"/>
</dbReference>
<evidence type="ECO:0000256" key="1">
    <source>
        <dbReference type="ARBA" id="ARBA00022801"/>
    </source>
</evidence>
<reference evidence="3 4" key="1">
    <citation type="submission" date="2016-10" db="EMBL/GenBank/DDBJ databases">
        <authorList>
            <person name="de Groot N.N."/>
        </authorList>
    </citation>
    <scope>NUCLEOTIDE SEQUENCE [LARGE SCALE GENOMIC DNA]</scope>
    <source>
        <strain evidence="3 4">DSM 2698</strain>
    </source>
</reference>
<proteinExistence type="predicted"/>
<keyword evidence="4" id="KW-1185">Reference proteome</keyword>
<dbReference type="Pfam" id="PF00857">
    <property type="entry name" value="Isochorismatase"/>
    <property type="match status" value="1"/>
</dbReference>
<keyword evidence="3" id="KW-0456">Lyase</keyword>
<dbReference type="Gene3D" id="3.40.50.850">
    <property type="entry name" value="Isochorismatase-like"/>
    <property type="match status" value="1"/>
</dbReference>
<evidence type="ECO:0000313" key="4">
    <source>
        <dbReference type="Proteomes" id="UP000199347"/>
    </source>
</evidence>
<dbReference type="EMBL" id="FMVW01000001">
    <property type="protein sequence ID" value="SCZ22552.1"/>
    <property type="molecule type" value="Genomic_DNA"/>
</dbReference>
<accession>A0A1G5MBI4</accession>
<evidence type="ECO:0000313" key="3">
    <source>
        <dbReference type="EMBL" id="SCZ22552.1"/>
    </source>
</evidence>
<dbReference type="InterPro" id="IPR000868">
    <property type="entry name" value="Isochorismatase-like_dom"/>
</dbReference>
<dbReference type="InterPro" id="IPR050272">
    <property type="entry name" value="Isochorismatase-like_hydrls"/>
</dbReference>
<name>A0A1G5MBI4_AFIMA</name>
<dbReference type="SUPFAM" id="SSF52499">
    <property type="entry name" value="Isochorismatase-like hydrolases"/>
    <property type="match status" value="1"/>
</dbReference>
<organism evidence="3 4">
    <name type="scientific">Afifella marina DSM 2698</name>
    <dbReference type="NCBI Taxonomy" id="1120955"/>
    <lineage>
        <taxon>Bacteria</taxon>
        <taxon>Pseudomonadati</taxon>
        <taxon>Pseudomonadota</taxon>
        <taxon>Alphaproteobacteria</taxon>
        <taxon>Hyphomicrobiales</taxon>
        <taxon>Afifellaceae</taxon>
        <taxon>Afifella</taxon>
    </lineage>
</organism>
<sequence length="219" mass="24323">MNVINKVDWTIRAERSALLIHDMQPHYCEALDETVRTDLADQISRLARLCAARAMPIFVSQVPPARLDCERGLMRDMWGRGPADGVSAENAGRMTNAPALDPALDLHGLSLIPVTKRSYSAFYGNDFEVMLRRLGRDNVIITGIYTSIGCLSTAMDAFMRDIRPFMVADALADFSEAEHEAGLKKAAQTCARIVEATEAVEHLQARRPQRPSTWAFDVC</sequence>
<dbReference type="GO" id="GO:0016829">
    <property type="term" value="F:lyase activity"/>
    <property type="evidence" value="ECO:0007669"/>
    <property type="project" value="UniProtKB-KW"/>
</dbReference>
<dbReference type="InterPro" id="IPR036380">
    <property type="entry name" value="Isochorismatase-like_sf"/>
</dbReference>
<dbReference type="OrthoDB" id="8477867at2"/>
<dbReference type="Proteomes" id="UP000199347">
    <property type="component" value="Unassembled WGS sequence"/>
</dbReference>
<dbReference type="AlphaFoldDB" id="A0A1G5MBI4"/>
<dbReference type="PANTHER" id="PTHR43540">
    <property type="entry name" value="PEROXYUREIDOACRYLATE/UREIDOACRYLATE AMIDOHYDROLASE-RELATED"/>
    <property type="match status" value="1"/>
</dbReference>
<feature type="domain" description="Isochorismatase-like" evidence="2">
    <location>
        <begin position="16"/>
        <end position="197"/>
    </location>
</feature>
<dbReference type="GO" id="GO:0016787">
    <property type="term" value="F:hydrolase activity"/>
    <property type="evidence" value="ECO:0007669"/>
    <property type="project" value="UniProtKB-KW"/>
</dbReference>
<keyword evidence="1" id="KW-0378">Hydrolase</keyword>
<evidence type="ECO:0000259" key="2">
    <source>
        <dbReference type="Pfam" id="PF00857"/>
    </source>
</evidence>
<dbReference type="STRING" id="1120955.SAMN03080610_00428"/>